<evidence type="ECO:0000256" key="7">
    <source>
        <dbReference type="HAMAP-Rule" id="MF_01200"/>
    </source>
</evidence>
<dbReference type="PANTHER" id="PTHR32119">
    <property type="entry name" value="OROTIDINE 5'-PHOSPHATE DECARBOXYLASE"/>
    <property type="match status" value="1"/>
</dbReference>
<dbReference type="UniPathway" id="UPA00070">
    <property type="reaction ID" value="UER00120"/>
</dbReference>
<evidence type="ECO:0000256" key="1">
    <source>
        <dbReference type="ARBA" id="ARBA00002356"/>
    </source>
</evidence>
<keyword evidence="4 7" id="KW-0665">Pyrimidine biosynthesis</keyword>
<sequence length="248" mass="25350">MRSDRASDSGLEQASFPDAIRDRLIVGLDVPSPAQALDIVDRLGETVSTYKIGYQLAYSGGLPLVGELSRAGKKVFLDLKLLDIPNTVAKGVEGALRLGAAMMTVHAYPHAMRAAAEAARGSDLLILGVTVLTALDEGDLREAGYGTVSVEDLVARRAAQARQIGIGGLVASAAEAPALRQVIGTEMAIVTPGIRPAGAASGDQKRVMTPAAALQAGASHLVVARPIVEAADPAAAARAILAEMAGAA</sequence>
<keyword evidence="13" id="KW-1185">Reference proteome</keyword>
<comment type="similarity">
    <text evidence="7">Belongs to the OMP decarboxylase family. Type 1 subfamily.</text>
</comment>
<feature type="binding site" evidence="7 9">
    <location>
        <position position="51"/>
    </location>
    <ligand>
        <name>substrate</name>
    </ligand>
</feature>
<name>A0A371X1T7_9HYPH</name>
<evidence type="ECO:0000313" key="13">
    <source>
        <dbReference type="Proteomes" id="UP000264310"/>
    </source>
</evidence>
<dbReference type="CDD" id="cd04725">
    <property type="entry name" value="OMP_decarboxylase_like"/>
    <property type="match status" value="1"/>
</dbReference>
<evidence type="ECO:0000259" key="11">
    <source>
        <dbReference type="SMART" id="SM00934"/>
    </source>
</evidence>
<feature type="active site" description="For OMPdecase activity" evidence="8">
    <location>
        <position position="80"/>
    </location>
</feature>
<dbReference type="Proteomes" id="UP000264310">
    <property type="component" value="Unassembled WGS sequence"/>
</dbReference>
<feature type="binding site" evidence="7 9">
    <location>
        <position position="133"/>
    </location>
    <ligand>
        <name>substrate</name>
    </ligand>
</feature>
<dbReference type="HAMAP" id="MF_01200_B">
    <property type="entry name" value="OMPdecase_type1_B"/>
    <property type="match status" value="1"/>
</dbReference>
<dbReference type="NCBIfam" id="NF001273">
    <property type="entry name" value="PRK00230.1"/>
    <property type="match status" value="1"/>
</dbReference>
<dbReference type="Pfam" id="PF00215">
    <property type="entry name" value="OMPdecase"/>
    <property type="match status" value="1"/>
</dbReference>
<evidence type="ECO:0000256" key="4">
    <source>
        <dbReference type="ARBA" id="ARBA00022975"/>
    </source>
</evidence>
<dbReference type="RefSeq" id="WP_116684008.1">
    <property type="nucleotide sequence ID" value="NZ_QURL01000005.1"/>
</dbReference>
<comment type="caution">
    <text evidence="12">The sequence shown here is derived from an EMBL/GenBank/DDBJ whole genome shotgun (WGS) entry which is preliminary data.</text>
</comment>
<dbReference type="PANTHER" id="PTHR32119:SF2">
    <property type="entry name" value="OROTIDINE 5'-PHOSPHATE DECARBOXYLASE"/>
    <property type="match status" value="1"/>
</dbReference>
<dbReference type="InterPro" id="IPR013785">
    <property type="entry name" value="Aldolase_TIM"/>
</dbReference>
<dbReference type="OrthoDB" id="9806203at2"/>
<dbReference type="NCBIfam" id="TIGR01740">
    <property type="entry name" value="pyrF"/>
    <property type="match status" value="1"/>
</dbReference>
<dbReference type="Gene3D" id="3.20.20.70">
    <property type="entry name" value="Aldolase class I"/>
    <property type="match status" value="1"/>
</dbReference>
<dbReference type="GO" id="GO:0006207">
    <property type="term" value="P:'de novo' pyrimidine nucleobase biosynthetic process"/>
    <property type="evidence" value="ECO:0007669"/>
    <property type="project" value="InterPro"/>
</dbReference>
<dbReference type="InterPro" id="IPR011060">
    <property type="entry name" value="RibuloseP-bd_barrel"/>
</dbReference>
<keyword evidence="3 7" id="KW-0210">Decarboxylase</keyword>
<dbReference type="InterPro" id="IPR001754">
    <property type="entry name" value="OMPdeCOase_dom"/>
</dbReference>
<evidence type="ECO:0000256" key="2">
    <source>
        <dbReference type="ARBA" id="ARBA00004861"/>
    </source>
</evidence>
<feature type="binding site" evidence="7 9">
    <location>
        <position position="195"/>
    </location>
    <ligand>
        <name>substrate</name>
    </ligand>
</feature>
<evidence type="ECO:0000256" key="6">
    <source>
        <dbReference type="ARBA" id="ARBA00049157"/>
    </source>
</evidence>
<evidence type="ECO:0000313" key="12">
    <source>
        <dbReference type="EMBL" id="RFC63195.1"/>
    </source>
</evidence>
<keyword evidence="5 7" id="KW-0456">Lyase</keyword>
<feature type="binding site" evidence="7 9">
    <location>
        <position position="29"/>
    </location>
    <ligand>
        <name>substrate</name>
    </ligand>
</feature>
<dbReference type="InterPro" id="IPR047596">
    <property type="entry name" value="OMPdecase_bac"/>
</dbReference>
<evidence type="ECO:0000256" key="10">
    <source>
        <dbReference type="RuleBase" id="RU000512"/>
    </source>
</evidence>
<reference evidence="12 13" key="1">
    <citation type="submission" date="2018-08" db="EMBL/GenBank/DDBJ databases">
        <title>Fulvimarina sp. 85, whole genome shotgun sequence.</title>
        <authorList>
            <person name="Tuo L."/>
        </authorList>
    </citation>
    <scope>NUCLEOTIDE SEQUENCE [LARGE SCALE GENOMIC DNA]</scope>
    <source>
        <strain evidence="12 13">85</strain>
    </source>
</reference>
<proteinExistence type="inferred from homology"/>
<feature type="active site" description="Proton donor" evidence="7">
    <location>
        <position position="80"/>
    </location>
</feature>
<dbReference type="EC" id="4.1.1.23" evidence="7"/>
<dbReference type="SUPFAM" id="SSF51366">
    <property type="entry name" value="Ribulose-phoshate binding barrel"/>
    <property type="match status" value="1"/>
</dbReference>
<comment type="catalytic activity">
    <reaction evidence="6 7 10">
        <text>orotidine 5'-phosphate + H(+) = UMP + CO2</text>
        <dbReference type="Rhea" id="RHEA:11596"/>
        <dbReference type="ChEBI" id="CHEBI:15378"/>
        <dbReference type="ChEBI" id="CHEBI:16526"/>
        <dbReference type="ChEBI" id="CHEBI:57538"/>
        <dbReference type="ChEBI" id="CHEBI:57865"/>
        <dbReference type="EC" id="4.1.1.23"/>
    </reaction>
</comment>
<evidence type="ECO:0000256" key="5">
    <source>
        <dbReference type="ARBA" id="ARBA00023239"/>
    </source>
</evidence>
<feature type="binding site" evidence="9">
    <location>
        <position position="224"/>
    </location>
    <ligand>
        <name>substrate</name>
    </ligand>
</feature>
<dbReference type="EMBL" id="QURL01000005">
    <property type="protein sequence ID" value="RFC63195.1"/>
    <property type="molecule type" value="Genomic_DNA"/>
</dbReference>
<gene>
    <name evidence="7" type="primary">pyrF</name>
    <name evidence="12" type="ORF">DYI37_14520</name>
</gene>
<feature type="binding site" evidence="7 9">
    <location>
        <position position="225"/>
    </location>
    <ligand>
        <name>substrate</name>
    </ligand>
</feature>
<evidence type="ECO:0000256" key="9">
    <source>
        <dbReference type="PIRSR" id="PIRSR614732-2"/>
    </source>
</evidence>
<dbReference type="AlphaFoldDB" id="A0A371X1T7"/>
<comment type="pathway">
    <text evidence="2 7 10">Pyrimidine metabolism; UMP biosynthesis via de novo pathway; UMP from orotate: step 2/2.</text>
</comment>
<feature type="binding site" evidence="7">
    <location>
        <begin position="78"/>
        <end position="87"/>
    </location>
    <ligand>
        <name>substrate</name>
    </ligand>
</feature>
<dbReference type="InterPro" id="IPR014732">
    <property type="entry name" value="OMPdecase"/>
</dbReference>
<feature type="binding site" evidence="7 9">
    <location>
        <position position="204"/>
    </location>
    <ligand>
        <name>substrate</name>
    </ligand>
</feature>
<evidence type="ECO:0000256" key="3">
    <source>
        <dbReference type="ARBA" id="ARBA00022793"/>
    </source>
</evidence>
<feature type="domain" description="Orotidine 5'-phosphate decarboxylase" evidence="11">
    <location>
        <begin position="23"/>
        <end position="240"/>
    </location>
</feature>
<dbReference type="PROSITE" id="PS00156">
    <property type="entry name" value="OMPDECASE"/>
    <property type="match status" value="1"/>
</dbReference>
<comment type="subunit">
    <text evidence="7">Homodimer.</text>
</comment>
<feature type="active site" description="For OMPdecase activity" evidence="8">
    <location>
        <position position="78"/>
    </location>
</feature>
<dbReference type="InterPro" id="IPR018089">
    <property type="entry name" value="OMPdecase_AS"/>
</dbReference>
<comment type="function">
    <text evidence="1 7">Catalyzes the decarboxylation of orotidine 5'-monophosphate (OMP) to uridine 5'-monophosphate (UMP).</text>
</comment>
<comment type="caution">
    <text evidence="7">Lacks conserved residue(s) required for the propagation of feature annotation.</text>
</comment>
<accession>A0A371X1T7</accession>
<dbReference type="GO" id="GO:0005829">
    <property type="term" value="C:cytosol"/>
    <property type="evidence" value="ECO:0007669"/>
    <property type="project" value="TreeGrafter"/>
</dbReference>
<dbReference type="SMART" id="SM00934">
    <property type="entry name" value="OMPdecase"/>
    <property type="match status" value="1"/>
</dbReference>
<evidence type="ECO:0000256" key="8">
    <source>
        <dbReference type="PIRSR" id="PIRSR614732-1"/>
    </source>
</evidence>
<dbReference type="GO" id="GO:0004590">
    <property type="term" value="F:orotidine-5'-phosphate decarboxylase activity"/>
    <property type="evidence" value="ECO:0007669"/>
    <property type="project" value="UniProtKB-UniRule"/>
</dbReference>
<protein>
    <recommendedName>
        <fullName evidence="7">Orotidine 5'-phosphate decarboxylase</fullName>
        <ecNumber evidence="7">4.1.1.23</ecNumber>
    </recommendedName>
    <alternativeName>
        <fullName evidence="7">OMP decarboxylase</fullName>
        <shortName evidence="7">OMPDCase</shortName>
        <shortName evidence="7">OMPdecase</shortName>
    </alternativeName>
</protein>
<feature type="active site" description="For OMPdecase activity" evidence="8">
    <location>
        <position position="83"/>
    </location>
</feature>
<organism evidence="12 13">
    <name type="scientific">Fulvimarina endophytica</name>
    <dbReference type="NCBI Taxonomy" id="2293836"/>
    <lineage>
        <taxon>Bacteria</taxon>
        <taxon>Pseudomonadati</taxon>
        <taxon>Pseudomonadota</taxon>
        <taxon>Alphaproteobacteria</taxon>
        <taxon>Hyphomicrobiales</taxon>
        <taxon>Aurantimonadaceae</taxon>
        <taxon>Fulvimarina</taxon>
    </lineage>
</organism>
<dbReference type="GO" id="GO:0044205">
    <property type="term" value="P:'de novo' UMP biosynthetic process"/>
    <property type="evidence" value="ECO:0007669"/>
    <property type="project" value="UniProtKB-UniRule"/>
</dbReference>